<name>A0A5P2FZS4_9BACT</name>
<dbReference type="InterPro" id="IPR041657">
    <property type="entry name" value="HTH_17"/>
</dbReference>
<dbReference type="InterPro" id="IPR009061">
    <property type="entry name" value="DNA-bd_dom_put_sf"/>
</dbReference>
<evidence type="ECO:0000313" key="3">
    <source>
        <dbReference type="EMBL" id="QES87359.1"/>
    </source>
</evidence>
<dbReference type="KEGG" id="arac:E0W69_001355"/>
<dbReference type="OrthoDB" id="677963at2"/>
<evidence type="ECO:0000256" key="1">
    <source>
        <dbReference type="SAM" id="MobiDB-lite"/>
    </source>
</evidence>
<protein>
    <submittedName>
        <fullName evidence="3">Helix-turn-helix domain-containing protein</fullName>
    </submittedName>
</protein>
<dbReference type="AlphaFoldDB" id="A0A5P2FZS4"/>
<sequence length="125" mass="14444">MQSVTNPFEDIVSRLERLQSSVDLISVNQPKAQIVRQENPNALLNLKDVAAILKIPINTARYYIEHKKLPAVKNGKAFKIKQSDFLDWIDHVYLKKQPRESSEGNLAIAPNHMRSIHQRFKKQRS</sequence>
<feature type="compositionally biased region" description="Basic residues" evidence="1">
    <location>
        <begin position="114"/>
        <end position="125"/>
    </location>
</feature>
<dbReference type="Pfam" id="PF12728">
    <property type="entry name" value="HTH_17"/>
    <property type="match status" value="1"/>
</dbReference>
<dbReference type="RefSeq" id="WP_131328237.1">
    <property type="nucleotide sequence ID" value="NZ_CP044016.1"/>
</dbReference>
<evidence type="ECO:0000259" key="2">
    <source>
        <dbReference type="Pfam" id="PF12728"/>
    </source>
</evidence>
<keyword evidence="4" id="KW-1185">Reference proteome</keyword>
<feature type="region of interest" description="Disordered" evidence="1">
    <location>
        <begin position="101"/>
        <end position="125"/>
    </location>
</feature>
<organism evidence="3 4">
    <name type="scientific">Rhizosphaericola mali</name>
    <dbReference type="NCBI Taxonomy" id="2545455"/>
    <lineage>
        <taxon>Bacteria</taxon>
        <taxon>Pseudomonadati</taxon>
        <taxon>Bacteroidota</taxon>
        <taxon>Chitinophagia</taxon>
        <taxon>Chitinophagales</taxon>
        <taxon>Chitinophagaceae</taxon>
        <taxon>Rhizosphaericola</taxon>
    </lineage>
</organism>
<evidence type="ECO:0000313" key="4">
    <source>
        <dbReference type="Proteomes" id="UP000292424"/>
    </source>
</evidence>
<feature type="domain" description="Helix-turn-helix" evidence="2">
    <location>
        <begin position="43"/>
        <end position="90"/>
    </location>
</feature>
<dbReference type="EMBL" id="CP044016">
    <property type="protein sequence ID" value="QES87359.1"/>
    <property type="molecule type" value="Genomic_DNA"/>
</dbReference>
<dbReference type="SUPFAM" id="SSF46955">
    <property type="entry name" value="Putative DNA-binding domain"/>
    <property type="match status" value="1"/>
</dbReference>
<accession>A0A5P2FZS4</accession>
<dbReference type="Proteomes" id="UP000292424">
    <property type="component" value="Chromosome"/>
</dbReference>
<proteinExistence type="predicted"/>
<gene>
    <name evidence="3" type="ORF">E0W69_001355</name>
</gene>
<reference evidence="3 4" key="1">
    <citation type="submission" date="2019-09" db="EMBL/GenBank/DDBJ databases">
        <title>Complete genome sequence of Arachidicoccus sp. B3-10 isolated from apple orchard soil.</title>
        <authorList>
            <person name="Kim H.S."/>
            <person name="Han K.-I."/>
            <person name="Suh M.K."/>
            <person name="Lee K.C."/>
            <person name="Eom M.K."/>
            <person name="Kim J.-S."/>
            <person name="Kang S.W."/>
            <person name="Sin Y."/>
            <person name="Lee J.-S."/>
        </authorList>
    </citation>
    <scope>NUCLEOTIDE SEQUENCE [LARGE SCALE GENOMIC DNA]</scope>
    <source>
        <strain evidence="3 4">B3-10</strain>
    </source>
</reference>